<evidence type="ECO:0000313" key="4">
    <source>
        <dbReference type="Proteomes" id="UP000579812"/>
    </source>
</evidence>
<dbReference type="SUPFAM" id="SSF48726">
    <property type="entry name" value="Immunoglobulin"/>
    <property type="match status" value="6"/>
</dbReference>
<dbReference type="FunFam" id="2.60.40.10:FF:002431">
    <property type="entry name" value="Si:ch211-222k6.3"/>
    <property type="match status" value="1"/>
</dbReference>
<keyword evidence="4" id="KW-1185">Reference proteome</keyword>
<sequence>MGCHLLRLTSQTRPVLQCWKCRRSGCRAYKTAYVTLQTGEKTQKVNAMFVKVQFKDSKKFIKLQNGFTYTDFINVVRSRFDLQTGADLRMYDESHIEIDQDILEELLEANPKSTQIIKDHSEEEAASSCTDTLTSHSFSEQDVPSERRSKRLKTSQQDDRVGAAEEQRSAKEMVLAALKEKSKGDEIREEYKATNTLSNEMRRALVNILVGHMTERQLQGHERDGADSSTVIMFIKADLTELYSETRDIVLLSVFLAILNGVSGDAGETKKLSIFEGDSVTLHTNLTEIHKIDLMMWMYGAQGSIIAKLNGKNQIISFYDVDDGRFGDRLQLDNQTGSLTISDIRTKHSGDYQLRIIGSETSYRTFSLTVHDVFFAGITNKKVGESVTLHTGVNEIQKHDVILWMFGLLSPDTFIAEINIIVNKVSYSEDERLRDRLQLDDQTGSLTITNSRTTDTGVYQLQITNSKETFYKRYNVFVDAPEPGLSSGGLATLVCICVILAVAAAVTAGVCCYRRKCSNRTDQMKTKEVTEGDSVTLDTGITELHKYDQILWSFGTRGTVIAQIPERTNKTSFKDDQRFRDRLQLNSETGDLTIRDIKITQSGDYQLKIRSARETKSIKFKLILYVDLLRFAEGENVTLDTGVSELKRDEQILWSFGSEDTIIAKKDRNPNQTANDDGRFGDRLQMDDQTGSLTITNTKSTDSGVYHLQISTRNSVLYKKFRVTVWLDTLKVRAGDSVILNTGITELEADSKILWTHGDNDTCIAKINRATNKMSLYHGNDVRFRDRLQLDHLTGSLSIWNISIAHSDVYKLQISSSRRRSKCKRFVVIVDENKVSVMEGDHAELNTGVSELQRDALILWMFGPRDSLIAKADMENNRISTYDGVGGRFRDRLELDRQTGSLSITNTTNTDSGLYKLKIISSRETKYKRFRVTVRAGNRSRETNREDAVESCQRENSEDIPLLQIYSGTSV</sequence>
<evidence type="ECO:0000256" key="1">
    <source>
        <dbReference type="SAM" id="MobiDB-lite"/>
    </source>
</evidence>
<organism evidence="3 4">
    <name type="scientific">Onychostoma macrolepis</name>
    <dbReference type="NCBI Taxonomy" id="369639"/>
    <lineage>
        <taxon>Eukaryota</taxon>
        <taxon>Metazoa</taxon>
        <taxon>Chordata</taxon>
        <taxon>Craniata</taxon>
        <taxon>Vertebrata</taxon>
        <taxon>Euteleostomi</taxon>
        <taxon>Actinopterygii</taxon>
        <taxon>Neopterygii</taxon>
        <taxon>Teleostei</taxon>
        <taxon>Ostariophysi</taxon>
        <taxon>Cypriniformes</taxon>
        <taxon>Cyprinidae</taxon>
        <taxon>Acrossocheilinae</taxon>
        <taxon>Onychostoma</taxon>
    </lineage>
</organism>
<dbReference type="SMART" id="SM00409">
    <property type="entry name" value="IG"/>
    <property type="match status" value="6"/>
</dbReference>
<dbReference type="PANTHER" id="PTHR21063">
    <property type="entry name" value="LFA-3"/>
    <property type="match status" value="1"/>
</dbReference>
<proteinExistence type="predicted"/>
<evidence type="ECO:0000313" key="3">
    <source>
        <dbReference type="EMBL" id="KAF4116536.1"/>
    </source>
</evidence>
<feature type="compositionally biased region" description="Basic and acidic residues" evidence="1">
    <location>
        <begin position="156"/>
        <end position="168"/>
    </location>
</feature>
<feature type="domain" description="Immunoglobulin" evidence="2">
    <location>
        <begin position="832"/>
        <end position="935"/>
    </location>
</feature>
<feature type="region of interest" description="Disordered" evidence="1">
    <location>
        <begin position="119"/>
        <end position="168"/>
    </location>
</feature>
<dbReference type="Gene3D" id="2.60.40.10">
    <property type="entry name" value="Immunoglobulins"/>
    <property type="match status" value="6"/>
</dbReference>
<dbReference type="PANTHER" id="PTHR21063:SF4">
    <property type="entry name" value="CD48 ANTIGEN-RELATED"/>
    <property type="match status" value="1"/>
</dbReference>
<dbReference type="Pfam" id="PF07686">
    <property type="entry name" value="V-set"/>
    <property type="match status" value="2"/>
</dbReference>
<gene>
    <name evidence="3" type="ORF">G5714_004025</name>
</gene>
<dbReference type="Proteomes" id="UP000579812">
    <property type="component" value="Unassembled WGS sequence"/>
</dbReference>
<comment type="caution">
    <text evidence="3">The sequence shown here is derived from an EMBL/GenBank/DDBJ whole genome shotgun (WGS) entry which is preliminary data.</text>
</comment>
<feature type="domain" description="Immunoglobulin" evidence="2">
    <location>
        <begin position="376"/>
        <end position="479"/>
    </location>
</feature>
<protein>
    <recommendedName>
        <fullName evidence="2">Immunoglobulin domain-containing protein</fullName>
    </recommendedName>
</protein>
<dbReference type="EMBL" id="JAAMOB010000003">
    <property type="protein sequence ID" value="KAF4116536.1"/>
    <property type="molecule type" value="Genomic_DNA"/>
</dbReference>
<feature type="domain" description="Immunoglobulin" evidence="2">
    <location>
        <begin position="727"/>
        <end position="831"/>
    </location>
</feature>
<dbReference type="AlphaFoldDB" id="A0A7J6DB28"/>
<dbReference type="InterPro" id="IPR036179">
    <property type="entry name" value="Ig-like_dom_sf"/>
</dbReference>
<name>A0A7J6DB28_9TELE</name>
<feature type="domain" description="Immunoglobulin" evidence="2">
    <location>
        <begin position="626"/>
        <end position="726"/>
    </location>
</feature>
<feature type="domain" description="Immunoglobulin" evidence="2">
    <location>
        <begin position="269"/>
        <end position="371"/>
    </location>
</feature>
<feature type="compositionally biased region" description="Polar residues" evidence="1">
    <location>
        <begin position="127"/>
        <end position="142"/>
    </location>
</feature>
<dbReference type="InterPro" id="IPR003599">
    <property type="entry name" value="Ig_sub"/>
</dbReference>
<dbReference type="InterPro" id="IPR013783">
    <property type="entry name" value="Ig-like_fold"/>
</dbReference>
<accession>A0A7J6DB28</accession>
<dbReference type="InterPro" id="IPR013106">
    <property type="entry name" value="Ig_V-set"/>
</dbReference>
<evidence type="ECO:0000259" key="2">
    <source>
        <dbReference type="SMART" id="SM00409"/>
    </source>
</evidence>
<reference evidence="3 4" key="1">
    <citation type="submission" date="2020-04" db="EMBL/GenBank/DDBJ databases">
        <title>Chromosome-level genome assembly of a cyprinid fish Onychostoma macrolepis by integration of Nanopore Sequencing, Bionano and Hi-C technology.</title>
        <authorList>
            <person name="Wang D."/>
        </authorList>
    </citation>
    <scope>NUCLEOTIDE SEQUENCE [LARGE SCALE GENOMIC DNA]</scope>
    <source>
        <strain evidence="3">SWU-2019</strain>
        <tissue evidence="3">Muscle</tissue>
    </source>
</reference>
<feature type="domain" description="Immunoglobulin" evidence="2">
    <location>
        <begin position="524"/>
        <end position="625"/>
    </location>
</feature>